<evidence type="ECO:0000256" key="2">
    <source>
        <dbReference type="ARBA" id="ARBA00022481"/>
    </source>
</evidence>
<evidence type="ECO:0000313" key="8">
    <source>
        <dbReference type="EMBL" id="OHV97554.1"/>
    </source>
</evidence>
<keyword evidence="2" id="KW-0488">Methylation</keyword>
<dbReference type="Gene3D" id="1.10.287.950">
    <property type="entry name" value="Methyl-accepting chemotaxis protein"/>
    <property type="match status" value="1"/>
</dbReference>
<evidence type="ECO:0000256" key="6">
    <source>
        <dbReference type="SAM" id="Phobius"/>
    </source>
</evidence>
<dbReference type="RefSeq" id="WP_071076707.1">
    <property type="nucleotide sequence ID" value="NZ_LFKP01000005.1"/>
</dbReference>
<dbReference type="Pfam" id="PF00015">
    <property type="entry name" value="MCPsignal"/>
    <property type="match status" value="1"/>
</dbReference>
<evidence type="ECO:0000313" key="9">
    <source>
        <dbReference type="Proteomes" id="UP000179840"/>
    </source>
</evidence>
<dbReference type="InterPro" id="IPR051310">
    <property type="entry name" value="MCP_chemotaxis"/>
</dbReference>
<dbReference type="GO" id="GO:0004888">
    <property type="term" value="F:transmembrane signaling receptor activity"/>
    <property type="evidence" value="ECO:0007669"/>
    <property type="project" value="InterPro"/>
</dbReference>
<feature type="transmembrane region" description="Helical" evidence="6">
    <location>
        <begin position="12"/>
        <end position="32"/>
    </location>
</feature>
<reference evidence="8 9" key="1">
    <citation type="submission" date="2015-06" db="EMBL/GenBank/DDBJ databases">
        <title>Draft genome sequencing of a biphenyl-degrading bacterium, Janthinobacterium lividum MEG1.</title>
        <authorList>
            <person name="Shimodaira J."/>
            <person name="Hatta T."/>
        </authorList>
    </citation>
    <scope>NUCLEOTIDE SEQUENCE [LARGE SCALE GENOMIC DNA]</scope>
    <source>
        <strain evidence="8 9">MEG1</strain>
    </source>
</reference>
<dbReference type="GO" id="GO:0005886">
    <property type="term" value="C:plasma membrane"/>
    <property type="evidence" value="ECO:0007669"/>
    <property type="project" value="TreeGrafter"/>
</dbReference>
<dbReference type="Pfam" id="PF12729">
    <property type="entry name" value="4HB_MCP_1"/>
    <property type="match status" value="1"/>
</dbReference>
<dbReference type="PRINTS" id="PR00260">
    <property type="entry name" value="CHEMTRNSDUCR"/>
</dbReference>
<dbReference type="PANTHER" id="PTHR43531:SF14">
    <property type="entry name" value="METHYL-ACCEPTING CHEMOTAXIS PROTEIN I-RELATED"/>
    <property type="match status" value="1"/>
</dbReference>
<evidence type="ECO:0000259" key="7">
    <source>
        <dbReference type="PROSITE" id="PS50111"/>
    </source>
</evidence>
<organism evidence="8 9">
    <name type="scientific">Janthinobacterium lividum</name>
    <dbReference type="NCBI Taxonomy" id="29581"/>
    <lineage>
        <taxon>Bacteria</taxon>
        <taxon>Pseudomonadati</taxon>
        <taxon>Pseudomonadota</taxon>
        <taxon>Betaproteobacteria</taxon>
        <taxon>Burkholderiales</taxon>
        <taxon>Oxalobacteraceae</taxon>
        <taxon>Janthinobacterium</taxon>
    </lineage>
</organism>
<evidence type="ECO:0000256" key="4">
    <source>
        <dbReference type="PROSITE-ProRule" id="PRU00284"/>
    </source>
</evidence>
<feature type="compositionally biased region" description="Low complexity" evidence="5">
    <location>
        <begin position="554"/>
        <end position="569"/>
    </location>
</feature>
<dbReference type="PANTHER" id="PTHR43531">
    <property type="entry name" value="PROTEIN ICFG"/>
    <property type="match status" value="1"/>
</dbReference>
<dbReference type="EMBL" id="LFKP01000005">
    <property type="protein sequence ID" value="OHV97554.1"/>
    <property type="molecule type" value="Genomic_DNA"/>
</dbReference>
<dbReference type="SMART" id="SM00283">
    <property type="entry name" value="MA"/>
    <property type="match status" value="1"/>
</dbReference>
<protein>
    <submittedName>
        <fullName evidence="8">Chemotaxis protein</fullName>
    </submittedName>
</protein>
<dbReference type="FunFam" id="1.10.287.950:FF:000001">
    <property type="entry name" value="Methyl-accepting chemotaxis sensory transducer"/>
    <property type="match status" value="1"/>
</dbReference>
<name>A0A1S1UCP8_9BURK</name>
<dbReference type="InterPro" id="IPR004090">
    <property type="entry name" value="Chemotax_Me-accpt_rcpt"/>
</dbReference>
<dbReference type="AlphaFoldDB" id="A0A1S1UCP8"/>
<dbReference type="InterPro" id="IPR004089">
    <property type="entry name" value="MCPsignal_dom"/>
</dbReference>
<keyword evidence="6" id="KW-0472">Membrane</keyword>
<evidence type="ECO:0000256" key="1">
    <source>
        <dbReference type="ARBA" id="ARBA00004370"/>
    </source>
</evidence>
<dbReference type="GO" id="GO:0006935">
    <property type="term" value="P:chemotaxis"/>
    <property type="evidence" value="ECO:0007669"/>
    <property type="project" value="InterPro"/>
</dbReference>
<comment type="caution">
    <text evidence="8">The sequence shown here is derived from an EMBL/GenBank/DDBJ whole genome shotgun (WGS) entry which is preliminary data.</text>
</comment>
<proteinExistence type="inferred from homology"/>
<dbReference type="CDD" id="cd11386">
    <property type="entry name" value="MCP_signal"/>
    <property type="match status" value="1"/>
</dbReference>
<keyword evidence="4" id="KW-0807">Transducer</keyword>
<feature type="region of interest" description="Disordered" evidence="5">
    <location>
        <begin position="554"/>
        <end position="578"/>
    </location>
</feature>
<dbReference type="InterPro" id="IPR024478">
    <property type="entry name" value="HlyB_4HB_MCP"/>
</dbReference>
<dbReference type="PROSITE" id="PS50111">
    <property type="entry name" value="CHEMOTAXIS_TRANSDUC_2"/>
    <property type="match status" value="1"/>
</dbReference>
<keyword evidence="6" id="KW-1133">Transmembrane helix</keyword>
<dbReference type="SUPFAM" id="SSF58104">
    <property type="entry name" value="Methyl-accepting chemotaxis protein (MCP) signaling domain"/>
    <property type="match status" value="1"/>
</dbReference>
<dbReference type="GO" id="GO:0007165">
    <property type="term" value="P:signal transduction"/>
    <property type="evidence" value="ECO:0007669"/>
    <property type="project" value="UniProtKB-KW"/>
</dbReference>
<comment type="subcellular location">
    <subcellularLocation>
        <location evidence="1">Membrane</location>
    </subcellularLocation>
</comment>
<keyword evidence="6" id="KW-0812">Transmembrane</keyword>
<gene>
    <name evidence="8" type="ORF">AKG95_10210</name>
</gene>
<evidence type="ECO:0000256" key="5">
    <source>
        <dbReference type="SAM" id="MobiDB-lite"/>
    </source>
</evidence>
<feature type="domain" description="Methyl-accepting transducer" evidence="7">
    <location>
        <begin position="274"/>
        <end position="503"/>
    </location>
</feature>
<comment type="similarity">
    <text evidence="3">Belongs to the methyl-accepting chemotaxis (MCP) protein family.</text>
</comment>
<feature type="transmembrane region" description="Helical" evidence="6">
    <location>
        <begin position="193"/>
        <end position="212"/>
    </location>
</feature>
<accession>A0A1S1UCP8</accession>
<dbReference type="Proteomes" id="UP000179840">
    <property type="component" value="Unassembled WGS sequence"/>
</dbReference>
<evidence type="ECO:0000256" key="3">
    <source>
        <dbReference type="ARBA" id="ARBA00029447"/>
    </source>
</evidence>
<sequence length="578" mass="61075">MDKLTVRKQLTLAFGLLVFFLIGISILSIRSFSNSNASFEQYVTGITARANTAHRVRDAIDMRAVAARNLVLLTKPEDLDIEHKHILQAHANVAKNMQHLLQLAQQPGVSDEVRSSINKIDNIEKRYAPVALAIVDLALQKKTEPAIVKMNEECRPLLAALVAATDEYFTLTDQRSALILQEDDAQYILNRNILIGASVLSIVLAVLAGWLITRHLLKALGAEPRQLCDAVSLLAGGDLTGKLSIAANDSVSVLSALQRMQVSLTSVVSSVRQDSDTVALAAEEISTGNNDLSLRTEQQASSLEETASSMEELTSTVRKNADNAREANVLATTASDVASKGGAVVGQVMGTMDLISESSRKIVDIISVIDGIAFQTNILALNAAVEAARAGEQGRGFAVVATEVRGLAQRSASAAKEIKTLIDDSVSRVEAGAKLAAQAGTTMSEVVASVASVSNIIAEITMASQEQSAGIEQINQAVAQMDSVTQQNASLVEEAAAAAESLRDQASHLVQTVSIFKTHDGQVAAPARTTAPAPARASAKPLRLVPAAASSTVKRQAAPAKPRAAQAQAVTAGDWEEF</sequence>